<dbReference type="EMBL" id="LR134318">
    <property type="protein sequence ID" value="VEF12383.1"/>
    <property type="molecule type" value="Genomic_DNA"/>
</dbReference>
<sequence>MRRRGAQYWLWTNSRLPLHGLEEVLSDGLQIEVQARVNPDGMTQVFVGVYAAEGRAISEEFYDRGTSACLELSLKWGAERARQIVLDQQAFVSPHRVQTTLSSVVTNPSVLALRRMEMSERERLKLRADDAWQEYLDAKALVLELMRRTRVDPALWAESKARLQQAIDRRVCVQRAYLQ</sequence>
<organism evidence="1 2">
    <name type="scientific">Pseudomonas fluorescens</name>
    <dbReference type="NCBI Taxonomy" id="294"/>
    <lineage>
        <taxon>Bacteria</taxon>
        <taxon>Pseudomonadati</taxon>
        <taxon>Pseudomonadota</taxon>
        <taxon>Gammaproteobacteria</taxon>
        <taxon>Pseudomonadales</taxon>
        <taxon>Pseudomonadaceae</taxon>
        <taxon>Pseudomonas</taxon>
    </lineage>
</organism>
<protein>
    <submittedName>
        <fullName evidence="1">Uncharacterized protein</fullName>
    </submittedName>
</protein>
<dbReference type="Proteomes" id="UP000281909">
    <property type="component" value="Chromosome"/>
</dbReference>
<gene>
    <name evidence="1" type="ORF">NCTC9428_04026</name>
</gene>
<evidence type="ECO:0000313" key="2">
    <source>
        <dbReference type="Proteomes" id="UP000281909"/>
    </source>
</evidence>
<reference evidence="1 2" key="1">
    <citation type="submission" date="2018-12" db="EMBL/GenBank/DDBJ databases">
        <authorList>
            <consortium name="Pathogen Informatics"/>
        </authorList>
    </citation>
    <scope>NUCLEOTIDE SEQUENCE [LARGE SCALE GENOMIC DNA]</scope>
    <source>
        <strain evidence="1 2">NCTC9428</strain>
    </source>
</reference>
<proteinExistence type="predicted"/>
<accession>A0A3S4SWF2</accession>
<dbReference type="OrthoDB" id="7008133at2"/>
<dbReference type="AlphaFoldDB" id="A0A3S4SWF2"/>
<evidence type="ECO:0000313" key="1">
    <source>
        <dbReference type="EMBL" id="VEF12383.1"/>
    </source>
</evidence>
<name>A0A3S4SWF2_PSEFL</name>
<dbReference type="RefSeq" id="WP_126365600.1">
    <property type="nucleotide sequence ID" value="NZ_LR134318.1"/>
</dbReference>